<evidence type="ECO:0000313" key="2">
    <source>
        <dbReference type="Proteomes" id="UP000475928"/>
    </source>
</evidence>
<reference evidence="1 2" key="1">
    <citation type="submission" date="2020-02" db="EMBL/GenBank/DDBJ databases">
        <title>Draft genome sequence of Lactococcus sp. Hs20B0-1.</title>
        <authorList>
            <person name="Noda S."/>
            <person name="Yuki M."/>
            <person name="Ohkuma M."/>
        </authorList>
    </citation>
    <scope>NUCLEOTIDE SEQUENCE [LARGE SCALE GENOMIC DNA]</scope>
    <source>
        <strain evidence="1 2">Hs20B0-1</strain>
    </source>
</reference>
<dbReference type="RefSeq" id="WP_172355010.1">
    <property type="nucleotide sequence ID" value="NZ_BLLH01000001.1"/>
</dbReference>
<dbReference type="Proteomes" id="UP000475928">
    <property type="component" value="Unassembled WGS sequence"/>
</dbReference>
<keyword evidence="2" id="KW-1185">Reference proteome</keyword>
<gene>
    <name evidence="1" type="ORF">Hs20B_03620</name>
</gene>
<evidence type="ECO:0000313" key="1">
    <source>
        <dbReference type="EMBL" id="GFH39964.1"/>
    </source>
</evidence>
<dbReference type="EMBL" id="BLLH01000001">
    <property type="protein sequence ID" value="GFH39964.1"/>
    <property type="molecule type" value="Genomic_DNA"/>
</dbReference>
<accession>A0A6A0B6M2</accession>
<dbReference type="AlphaFoldDB" id="A0A6A0B6M2"/>
<protein>
    <submittedName>
        <fullName evidence="1">Uncharacterized protein</fullName>
    </submittedName>
</protein>
<proteinExistence type="predicted"/>
<comment type="caution">
    <text evidence="1">The sequence shown here is derived from an EMBL/GenBank/DDBJ whole genome shotgun (WGS) entry which is preliminary data.</text>
</comment>
<organism evidence="1 2">
    <name type="scientific">Pseudolactococcus insecticola</name>
    <dbReference type="NCBI Taxonomy" id="2709158"/>
    <lineage>
        <taxon>Bacteria</taxon>
        <taxon>Bacillati</taxon>
        <taxon>Bacillota</taxon>
        <taxon>Bacilli</taxon>
        <taxon>Lactobacillales</taxon>
        <taxon>Streptococcaceae</taxon>
        <taxon>Pseudolactococcus</taxon>
    </lineage>
</organism>
<sequence length="134" mass="15029">MIYFTFDEAAYRPVFHEGTPSDAHLKIGLSRILARKIGLSFEELPDMPDAAPDETKIFARTFETDDILAQIGVAGTVYKSQIPTFEYDEAPVDYGVVILLNFNSDEIDAAMSDVGWSFYKAPHEITKNMTKKTV</sequence>
<name>A0A6A0B6M2_9LACT</name>